<evidence type="ECO:0000256" key="1">
    <source>
        <dbReference type="SAM" id="MobiDB-lite"/>
    </source>
</evidence>
<feature type="region of interest" description="Disordered" evidence="1">
    <location>
        <begin position="15"/>
        <end position="77"/>
    </location>
</feature>
<evidence type="ECO:0000313" key="3">
    <source>
        <dbReference type="Proteomes" id="UP000799428"/>
    </source>
</evidence>
<dbReference type="Proteomes" id="UP000799428">
    <property type="component" value="Unassembled WGS sequence"/>
</dbReference>
<proteinExistence type="predicted"/>
<protein>
    <submittedName>
        <fullName evidence="2">Uncharacterized protein</fullName>
    </submittedName>
</protein>
<dbReference type="EMBL" id="MU005771">
    <property type="protein sequence ID" value="KAF2708927.1"/>
    <property type="molecule type" value="Genomic_DNA"/>
</dbReference>
<evidence type="ECO:0000313" key="2">
    <source>
        <dbReference type="EMBL" id="KAF2708927.1"/>
    </source>
</evidence>
<accession>A0A6G1K985</accession>
<sequence length="188" mass="21448">MRGEDGQLYNLQLIQEHDSTPRMQGANNPRRVEYVPSPSRGYAPSHHRVNSLDSNHRSRFATAAPSRRPSEQDVVLPSVEREPERVMYDRVEDRAPLPMGQIPIHREGDRFAPLRPLPAATLSHEDVQSRPRMQAQHYEVVDLTSSSPIRPPQGRDRASYVAPPSIVVHPTNIPRRAHLVLDNMHYPR</sequence>
<name>A0A6G1K985_9PLEO</name>
<reference evidence="2" key="1">
    <citation type="journal article" date="2020" name="Stud. Mycol.">
        <title>101 Dothideomycetes genomes: a test case for predicting lifestyles and emergence of pathogens.</title>
        <authorList>
            <person name="Haridas S."/>
            <person name="Albert R."/>
            <person name="Binder M."/>
            <person name="Bloem J."/>
            <person name="Labutti K."/>
            <person name="Salamov A."/>
            <person name="Andreopoulos B."/>
            <person name="Baker S."/>
            <person name="Barry K."/>
            <person name="Bills G."/>
            <person name="Bluhm B."/>
            <person name="Cannon C."/>
            <person name="Castanera R."/>
            <person name="Culley D."/>
            <person name="Daum C."/>
            <person name="Ezra D."/>
            <person name="Gonzalez J."/>
            <person name="Henrissat B."/>
            <person name="Kuo A."/>
            <person name="Liang C."/>
            <person name="Lipzen A."/>
            <person name="Lutzoni F."/>
            <person name="Magnuson J."/>
            <person name="Mondo S."/>
            <person name="Nolan M."/>
            <person name="Ohm R."/>
            <person name="Pangilinan J."/>
            <person name="Park H.-J."/>
            <person name="Ramirez L."/>
            <person name="Alfaro M."/>
            <person name="Sun H."/>
            <person name="Tritt A."/>
            <person name="Yoshinaga Y."/>
            <person name="Zwiers L.-H."/>
            <person name="Turgeon B."/>
            <person name="Goodwin S."/>
            <person name="Spatafora J."/>
            <person name="Crous P."/>
            <person name="Grigoriev I."/>
        </authorList>
    </citation>
    <scope>NUCLEOTIDE SEQUENCE</scope>
    <source>
        <strain evidence="2">CBS 279.74</strain>
    </source>
</reference>
<dbReference type="AlphaFoldDB" id="A0A6G1K985"/>
<organism evidence="2 3">
    <name type="scientific">Pleomassaria siparia CBS 279.74</name>
    <dbReference type="NCBI Taxonomy" id="1314801"/>
    <lineage>
        <taxon>Eukaryota</taxon>
        <taxon>Fungi</taxon>
        <taxon>Dikarya</taxon>
        <taxon>Ascomycota</taxon>
        <taxon>Pezizomycotina</taxon>
        <taxon>Dothideomycetes</taxon>
        <taxon>Pleosporomycetidae</taxon>
        <taxon>Pleosporales</taxon>
        <taxon>Pleomassariaceae</taxon>
        <taxon>Pleomassaria</taxon>
    </lineage>
</organism>
<keyword evidence="3" id="KW-1185">Reference proteome</keyword>
<dbReference type="OrthoDB" id="10628911at2759"/>
<gene>
    <name evidence="2" type="ORF">K504DRAFT_291778</name>
</gene>